<dbReference type="AlphaFoldDB" id="L9KVE7"/>
<feature type="chain" id="PRO_5003999855" evidence="1">
    <location>
        <begin position="19"/>
        <end position="271"/>
    </location>
</feature>
<keyword evidence="3" id="KW-1185">Reference proteome</keyword>
<evidence type="ECO:0000256" key="1">
    <source>
        <dbReference type="SAM" id="SignalP"/>
    </source>
</evidence>
<organism evidence="2 3">
    <name type="scientific">Tupaia chinensis</name>
    <name type="common">Chinese tree shrew</name>
    <name type="synonym">Tupaia belangeri chinensis</name>
    <dbReference type="NCBI Taxonomy" id="246437"/>
    <lineage>
        <taxon>Eukaryota</taxon>
        <taxon>Metazoa</taxon>
        <taxon>Chordata</taxon>
        <taxon>Craniata</taxon>
        <taxon>Vertebrata</taxon>
        <taxon>Euteleostomi</taxon>
        <taxon>Mammalia</taxon>
        <taxon>Eutheria</taxon>
        <taxon>Euarchontoglires</taxon>
        <taxon>Scandentia</taxon>
        <taxon>Tupaiidae</taxon>
        <taxon>Tupaia</taxon>
    </lineage>
</organism>
<dbReference type="InParanoid" id="L9KVE7"/>
<gene>
    <name evidence="2" type="ORF">TREES_T100002869</name>
</gene>
<evidence type="ECO:0000313" key="2">
    <source>
        <dbReference type="EMBL" id="ELW66444.1"/>
    </source>
</evidence>
<keyword evidence="1" id="KW-0732">Signal</keyword>
<name>L9KVE7_TUPCH</name>
<dbReference type="Proteomes" id="UP000011518">
    <property type="component" value="Unassembled WGS sequence"/>
</dbReference>
<reference evidence="3" key="1">
    <citation type="submission" date="2012-07" db="EMBL/GenBank/DDBJ databases">
        <title>Genome of the Chinese tree shrew, a rising model animal genetically related to primates.</title>
        <authorList>
            <person name="Zhang G."/>
            <person name="Fan Y."/>
            <person name="Yao Y."/>
            <person name="Huang Z."/>
        </authorList>
    </citation>
    <scope>NUCLEOTIDE SEQUENCE [LARGE SCALE GENOMIC DNA]</scope>
</reference>
<evidence type="ECO:0000313" key="3">
    <source>
        <dbReference type="Proteomes" id="UP000011518"/>
    </source>
</evidence>
<reference evidence="3" key="2">
    <citation type="journal article" date="2013" name="Nat. Commun.">
        <title>Genome of the Chinese tree shrew.</title>
        <authorList>
            <person name="Fan Y."/>
            <person name="Huang Z.Y."/>
            <person name="Cao C.C."/>
            <person name="Chen C.S."/>
            <person name="Chen Y.X."/>
            <person name="Fan D.D."/>
            <person name="He J."/>
            <person name="Hou H.L."/>
            <person name="Hu L."/>
            <person name="Hu X.T."/>
            <person name="Jiang X.T."/>
            <person name="Lai R."/>
            <person name="Lang Y.S."/>
            <person name="Liang B."/>
            <person name="Liao S.G."/>
            <person name="Mu D."/>
            <person name="Ma Y.Y."/>
            <person name="Niu Y.Y."/>
            <person name="Sun X.Q."/>
            <person name="Xia J.Q."/>
            <person name="Xiao J."/>
            <person name="Xiong Z.Q."/>
            <person name="Xu L."/>
            <person name="Yang L."/>
            <person name="Zhang Y."/>
            <person name="Zhao W."/>
            <person name="Zhao X.D."/>
            <person name="Zheng Y.T."/>
            <person name="Zhou J.M."/>
            <person name="Zhu Y.B."/>
            <person name="Zhang G.J."/>
            <person name="Wang J."/>
            <person name="Yao Y.G."/>
        </authorList>
    </citation>
    <scope>NUCLEOTIDE SEQUENCE [LARGE SCALE GENOMIC DNA]</scope>
</reference>
<feature type="signal peptide" evidence="1">
    <location>
        <begin position="1"/>
        <end position="18"/>
    </location>
</feature>
<dbReference type="EMBL" id="KB320650">
    <property type="protein sequence ID" value="ELW66444.1"/>
    <property type="molecule type" value="Genomic_DNA"/>
</dbReference>
<accession>L9KVE7</accession>
<proteinExistence type="predicted"/>
<sequence length="271" mass="29164">MSSTLLTRWLFVPPATFAASLIHSSPGLSPAFMLQGSSCQQLCQMAPLKVMGCPDRLAPPSVAAFGRDGFPFWLRLLAAPDPSCQKDDLTHHLFAISVMKPMMLHSHGKIVGVILYTTFSINTHSTTPIDPCAHLAGGVVCLPGVIFPVESPTLKSLIPEGHFNSLGRRVHLLLNAGLASRSPDGCGAHWRLPLRTEPQPQPQGREEGRIPYNSALKTQRKGISKSGAQGEKKLLAVILNTMRRNEGGWKVKGGALCNAVMDGYGIAMVDL</sequence>
<protein>
    <submittedName>
        <fullName evidence="2">Uncharacterized protein</fullName>
    </submittedName>
</protein>